<keyword evidence="3" id="KW-1185">Reference proteome</keyword>
<accession>U6M968</accession>
<reference evidence="2" key="2">
    <citation type="submission" date="2013-10" db="EMBL/GenBank/DDBJ databases">
        <authorList>
            <person name="Aslett M."/>
        </authorList>
    </citation>
    <scope>NUCLEOTIDE SEQUENCE [LARGE SCALE GENOMIC DNA]</scope>
    <source>
        <strain evidence="2">Weybridge</strain>
    </source>
</reference>
<dbReference type="GO" id="GO:0016787">
    <property type="term" value="F:hydrolase activity"/>
    <property type="evidence" value="ECO:0007669"/>
    <property type="project" value="UniProtKB-KW"/>
</dbReference>
<sequence length="232" mass="25914">MRESQSVAFRLSLTLEASYKSHADEDGLEDWAVAPKNPPDILTYDEVYVKRKLEPPTDPESVIIDRPHSFPPEIPAQLLPPHPMHPHSSSSEQVATQEHAQQLNTISIRLYTPATCSEATGLSSSSCKSVHQQLFRTTRKAVSIDGIYFFDIQTEAMSLEGLDDPSQQKKEQEHRRPVLFFLHGGGLVGLSTASYDKLIRRMTNLLGAADGIVISIDYRQESLLTKHNKGCF</sequence>
<dbReference type="SUPFAM" id="SSF53474">
    <property type="entry name" value="alpha/beta-Hydrolases"/>
    <property type="match status" value="1"/>
</dbReference>
<dbReference type="VEuPathDB" id="ToxoDB:EMWEY_00034730"/>
<dbReference type="InterPro" id="IPR029058">
    <property type="entry name" value="AB_hydrolase_fold"/>
</dbReference>
<dbReference type="Proteomes" id="UP000030763">
    <property type="component" value="Unassembled WGS sequence"/>
</dbReference>
<dbReference type="AlphaFoldDB" id="U6M968"/>
<organism evidence="2 3">
    <name type="scientific">Eimeria maxima</name>
    <name type="common">Coccidian parasite</name>
    <dbReference type="NCBI Taxonomy" id="5804"/>
    <lineage>
        <taxon>Eukaryota</taxon>
        <taxon>Sar</taxon>
        <taxon>Alveolata</taxon>
        <taxon>Apicomplexa</taxon>
        <taxon>Conoidasida</taxon>
        <taxon>Coccidia</taxon>
        <taxon>Eucoccidiorida</taxon>
        <taxon>Eimeriorina</taxon>
        <taxon>Eimeriidae</taxon>
        <taxon>Eimeria</taxon>
    </lineage>
</organism>
<dbReference type="Gene3D" id="3.40.50.1820">
    <property type="entry name" value="alpha/beta hydrolase"/>
    <property type="match status" value="1"/>
</dbReference>
<evidence type="ECO:0000256" key="1">
    <source>
        <dbReference type="SAM" id="MobiDB-lite"/>
    </source>
</evidence>
<dbReference type="EMBL" id="HG721926">
    <property type="protein sequence ID" value="CDJ60772.1"/>
    <property type="molecule type" value="Genomic_DNA"/>
</dbReference>
<protein>
    <submittedName>
        <fullName evidence="2">Alpha/beta hydrolase fold domain containing protein, putative</fullName>
    </submittedName>
</protein>
<dbReference type="RefSeq" id="XP_013337422.1">
    <property type="nucleotide sequence ID" value="XM_013481968.1"/>
</dbReference>
<feature type="compositionally biased region" description="Pro residues" evidence="1">
    <location>
        <begin position="69"/>
        <end position="83"/>
    </location>
</feature>
<evidence type="ECO:0000313" key="2">
    <source>
        <dbReference type="EMBL" id="CDJ60772.1"/>
    </source>
</evidence>
<dbReference type="OMA" id="IIDRPHS"/>
<keyword evidence="2" id="KW-0378">Hydrolase</keyword>
<gene>
    <name evidence="2" type="ORF">EMWEY_00034730</name>
</gene>
<feature type="region of interest" description="Disordered" evidence="1">
    <location>
        <begin position="68"/>
        <end position="92"/>
    </location>
</feature>
<dbReference type="OrthoDB" id="408631at2759"/>
<name>U6M968_EIMMA</name>
<dbReference type="GeneID" id="25337459"/>
<reference evidence="2" key="1">
    <citation type="submission" date="2013-10" db="EMBL/GenBank/DDBJ databases">
        <title>Genomic analysis of the causative agents of coccidiosis in chickens.</title>
        <authorList>
            <person name="Reid A.J."/>
            <person name="Blake D."/>
            <person name="Billington K."/>
            <person name="Browne H."/>
            <person name="Dunn M."/>
            <person name="Hung S."/>
            <person name="Kawahara F."/>
            <person name="Miranda-Saavedra D."/>
            <person name="Mourier T."/>
            <person name="Nagra H."/>
            <person name="Otto T.D."/>
            <person name="Rawlings N."/>
            <person name="Sanchez A."/>
            <person name="Sanders M."/>
            <person name="Subramaniam C."/>
            <person name="Tay Y."/>
            <person name="Dear P."/>
            <person name="Doerig C."/>
            <person name="Gruber A."/>
            <person name="Parkinson J."/>
            <person name="Shirley M."/>
            <person name="Wan K.L."/>
            <person name="Berriman M."/>
            <person name="Tomley F."/>
            <person name="Pain A."/>
        </authorList>
    </citation>
    <scope>NUCLEOTIDE SEQUENCE [LARGE SCALE GENOMIC DNA]</scope>
    <source>
        <strain evidence="2">Weybridge</strain>
    </source>
</reference>
<proteinExistence type="predicted"/>
<evidence type="ECO:0000313" key="3">
    <source>
        <dbReference type="Proteomes" id="UP000030763"/>
    </source>
</evidence>